<reference evidence="1 3" key="1">
    <citation type="journal article" date="2016" name="Virology">
        <title>The genomic content and context of auxiliary metabolic genes in marine cyanomyoviruses.</title>
        <authorList>
            <person name="Crummett L.T."/>
            <person name="Puxty R.J."/>
            <person name="Weihe C."/>
            <person name="Marston M.F."/>
            <person name="Martiny J.B."/>
        </authorList>
    </citation>
    <scope>NUCLEOTIDE SEQUENCE [LARGE SCALE GENOMIC DNA]</scope>
    <source>
        <strain evidence="1">0910CC49</strain>
    </source>
</reference>
<reference evidence="2 4" key="2">
    <citation type="submission" date="2020-06" db="EMBL/GenBank/DDBJ databases">
        <authorList>
            <person name="Puxty R.J."/>
            <person name="Weihe C."/>
            <person name="Marston M.F."/>
            <person name="Martiny J.B.H."/>
        </authorList>
    </citation>
    <scope>NUCLEOTIDE SEQUENCE [LARGE SCALE GENOMIC DNA]</scope>
    <source>
        <strain evidence="2">0809CC03</strain>
    </source>
</reference>
<keyword evidence="3" id="KW-1185">Reference proteome</keyword>
<evidence type="ECO:0000313" key="1">
    <source>
        <dbReference type="EMBL" id="AOV62066.1"/>
    </source>
</evidence>
<evidence type="ECO:0000313" key="3">
    <source>
        <dbReference type="Proteomes" id="UP000203902"/>
    </source>
</evidence>
<dbReference type="InterPro" id="IPR010667">
    <property type="entry name" value="Phage_T4_Gp19"/>
</dbReference>
<evidence type="ECO:0000313" key="4">
    <source>
        <dbReference type="Proteomes" id="UP000510897"/>
    </source>
</evidence>
<dbReference type="GO" id="GO:0005198">
    <property type="term" value="F:structural molecule activity"/>
    <property type="evidence" value="ECO:0007669"/>
    <property type="project" value="InterPro"/>
</dbReference>
<reference evidence="2 4" key="3">
    <citation type="submission" date="2020-07" db="EMBL/GenBank/DDBJ databases">
        <title>Signatures of coevolution in a cyanophage population.</title>
        <authorList>
            <person name="Abebe J."/>
        </authorList>
    </citation>
    <scope>NUCLEOTIDE SEQUENCE [LARGE SCALE GENOMIC DNA]</scope>
    <source>
        <strain evidence="2">0809CC03</strain>
    </source>
</reference>
<proteinExistence type="predicted"/>
<name>A0A1D8KTS4_9CAUD</name>
<dbReference type="EMBL" id="MT586120">
    <property type="protein sequence ID" value="QLF86193.1"/>
    <property type="molecule type" value="Genomic_DNA"/>
</dbReference>
<dbReference type="RefSeq" id="YP_009323075.1">
    <property type="nucleotide sequence ID" value="NC_031927.1"/>
</dbReference>
<dbReference type="Pfam" id="PF06841">
    <property type="entry name" value="Phage_T4_gp19"/>
    <property type="match status" value="1"/>
</dbReference>
<accession>A0A1D8KTS4</accession>
<dbReference type="KEGG" id="vg:30308196"/>
<dbReference type="Proteomes" id="UP000510897">
    <property type="component" value="Segment"/>
</dbReference>
<sequence>MASTRVQVESPVLRTISDFKAKMTGGGARPNLFEVVLQFPLSAPTDTDTLQKSRFLVKAAALPASNITPIEVPFRGRTLKIAGDRTFDTWTITVLNDTDFAIRSAMENWMNTMNRMENATGTQDPAEYQSDAYVYQIDRDGSTLRTYRFHDVFPTNISTIDLNYDTTDTIQEFTVEMQVQWWEAIKGTGPNAGGQDIF</sequence>
<dbReference type="EMBL" id="KU686212">
    <property type="protein sequence ID" value="AOV62066.1"/>
    <property type="molecule type" value="Genomic_DNA"/>
</dbReference>
<dbReference type="GeneID" id="30308196"/>
<dbReference type="Proteomes" id="UP000203902">
    <property type="component" value="Segment"/>
</dbReference>
<dbReference type="OrthoDB" id="10275at10239"/>
<organism evidence="1 3">
    <name type="scientific">Synechococcus phage S-CAM7</name>
    <dbReference type="NCBI Taxonomy" id="1883368"/>
    <lineage>
        <taxon>Viruses</taxon>
        <taxon>Duplodnaviria</taxon>
        <taxon>Heunggongvirae</taxon>
        <taxon>Uroviricota</taxon>
        <taxon>Caudoviricetes</taxon>
        <taxon>Pantevenvirales</taxon>
        <taxon>Kyanoviridae</taxon>
        <taxon>Mazuvirus</taxon>
        <taxon>Mazuvirus scam7</taxon>
    </lineage>
</organism>
<protein>
    <submittedName>
        <fullName evidence="1">Tail tube protein</fullName>
    </submittedName>
</protein>
<gene>
    <name evidence="1" type="ORF">C490910_142</name>
    <name evidence="2" type="ORF">CC030809_00137</name>
</gene>
<evidence type="ECO:0000313" key="2">
    <source>
        <dbReference type="EMBL" id="QLF86193.1"/>
    </source>
</evidence>